<keyword evidence="3" id="KW-0560">Oxidoreductase</keyword>
<reference evidence="7" key="2">
    <citation type="submission" date="2024-08" db="UniProtKB">
        <authorList>
            <consortium name="EnsemblMetazoa"/>
        </authorList>
    </citation>
    <scope>IDENTIFICATION</scope>
</reference>
<sequence>MSAELKSRRKGRQPEPSSSPKKAAKQEEPSKTASVPYRYGPLPRFNGQRLFSRGVIIVGVVIYVWYFSKDGKETSLAKQGSVYNGRGVHVDCDEEYLEEIKRYSGCVPKRCGRYVSDVIVTDYEATTLLWLAKRGMSFGGSSGGATIMDLHSGALSYKKNFINMYKSVKTNFITPTDLRVYKDVRQKIQSAIADSFGLDVNKLFLTHPTFFSRLTSEAPSHDHDEYWHVHVDKHTYESFHYTSLVYLNDFRVNFKGGRFVYLDNMKNPRANVTVEPRKGRVSIFTSGAENPHFVERVTEGERFAITISFTCDSSKQIRDPSLSIKGGKSEERRRFADN</sequence>
<evidence type="ECO:0000256" key="2">
    <source>
        <dbReference type="ARBA" id="ARBA00022964"/>
    </source>
</evidence>
<dbReference type="Pfam" id="PF13640">
    <property type="entry name" value="2OG-FeII_Oxy_3"/>
    <property type="match status" value="1"/>
</dbReference>
<dbReference type="InterPro" id="IPR006620">
    <property type="entry name" value="Pro_4_hyd_alph"/>
</dbReference>
<keyword evidence="8" id="KW-1185">Reference proteome</keyword>
<dbReference type="AlphaFoldDB" id="A0AAR5PZI7"/>
<dbReference type="KEGG" id="dpa:109541741"/>
<keyword evidence="2" id="KW-0223">Dioxygenase</keyword>
<organism evidence="7 8">
    <name type="scientific">Dendroctonus ponderosae</name>
    <name type="common">Mountain pine beetle</name>
    <dbReference type="NCBI Taxonomy" id="77166"/>
    <lineage>
        <taxon>Eukaryota</taxon>
        <taxon>Metazoa</taxon>
        <taxon>Ecdysozoa</taxon>
        <taxon>Arthropoda</taxon>
        <taxon>Hexapoda</taxon>
        <taxon>Insecta</taxon>
        <taxon>Pterygota</taxon>
        <taxon>Neoptera</taxon>
        <taxon>Endopterygota</taxon>
        <taxon>Coleoptera</taxon>
        <taxon>Polyphaga</taxon>
        <taxon>Cucujiformia</taxon>
        <taxon>Curculionidae</taxon>
        <taxon>Scolytinae</taxon>
        <taxon>Dendroctonus</taxon>
    </lineage>
</organism>
<evidence type="ECO:0000256" key="4">
    <source>
        <dbReference type="SAM" id="MobiDB-lite"/>
    </source>
</evidence>
<evidence type="ECO:0000256" key="3">
    <source>
        <dbReference type="ARBA" id="ARBA00023002"/>
    </source>
</evidence>
<dbReference type="GO" id="GO:0051213">
    <property type="term" value="F:dioxygenase activity"/>
    <property type="evidence" value="ECO:0007669"/>
    <property type="project" value="UniProtKB-KW"/>
</dbReference>
<dbReference type="GO" id="GO:0016020">
    <property type="term" value="C:membrane"/>
    <property type="evidence" value="ECO:0007669"/>
    <property type="project" value="TreeGrafter"/>
</dbReference>
<dbReference type="GO" id="GO:0005506">
    <property type="term" value="F:iron ion binding"/>
    <property type="evidence" value="ECO:0007669"/>
    <property type="project" value="InterPro"/>
</dbReference>
<dbReference type="InterPro" id="IPR039210">
    <property type="entry name" value="OGFOD3"/>
</dbReference>
<dbReference type="PANTHER" id="PTHR14650">
    <property type="entry name" value="PROLYL HYDROXYLASE-RELATED"/>
    <property type="match status" value="1"/>
</dbReference>
<evidence type="ECO:0000313" key="8">
    <source>
        <dbReference type="Proteomes" id="UP000019118"/>
    </source>
</evidence>
<dbReference type="RefSeq" id="XP_019766231.1">
    <property type="nucleotide sequence ID" value="XM_019910672.2"/>
</dbReference>
<dbReference type="GO" id="GO:0031418">
    <property type="term" value="F:L-ascorbic acid binding"/>
    <property type="evidence" value="ECO:0007669"/>
    <property type="project" value="InterPro"/>
</dbReference>
<keyword evidence="5" id="KW-0812">Transmembrane</keyword>
<dbReference type="GeneID" id="109541741"/>
<reference evidence="8" key="1">
    <citation type="journal article" date="2013" name="Genome Biol.">
        <title>Draft genome of the mountain pine beetle, Dendroctonus ponderosae Hopkins, a major forest pest.</title>
        <authorList>
            <person name="Keeling C.I."/>
            <person name="Yuen M.M."/>
            <person name="Liao N.Y."/>
            <person name="Docking T.R."/>
            <person name="Chan S.K."/>
            <person name="Taylor G.A."/>
            <person name="Palmquist D.L."/>
            <person name="Jackman S.D."/>
            <person name="Nguyen A."/>
            <person name="Li M."/>
            <person name="Henderson H."/>
            <person name="Janes J.K."/>
            <person name="Zhao Y."/>
            <person name="Pandoh P."/>
            <person name="Moore R."/>
            <person name="Sperling F.A."/>
            <person name="Huber D.P."/>
            <person name="Birol I."/>
            <person name="Jones S.J."/>
            <person name="Bohlmann J."/>
        </authorList>
    </citation>
    <scope>NUCLEOTIDE SEQUENCE</scope>
</reference>
<feature type="domain" description="Prolyl 4-hydroxylase alpha subunit" evidence="6">
    <location>
        <begin position="111"/>
        <end position="310"/>
    </location>
</feature>
<accession>A0AAR5PZI7</accession>
<dbReference type="GO" id="GO:0016705">
    <property type="term" value="F:oxidoreductase activity, acting on paired donors, with incorporation or reduction of molecular oxygen"/>
    <property type="evidence" value="ECO:0007669"/>
    <property type="project" value="InterPro"/>
</dbReference>
<protein>
    <recommendedName>
        <fullName evidence="6">Prolyl 4-hydroxylase alpha subunit domain-containing protein</fullName>
    </recommendedName>
</protein>
<keyword evidence="5" id="KW-1133">Transmembrane helix</keyword>
<dbReference type="SMART" id="SM00702">
    <property type="entry name" value="P4Hc"/>
    <property type="match status" value="1"/>
</dbReference>
<evidence type="ECO:0000256" key="5">
    <source>
        <dbReference type="SAM" id="Phobius"/>
    </source>
</evidence>
<evidence type="ECO:0000259" key="6">
    <source>
        <dbReference type="SMART" id="SM00702"/>
    </source>
</evidence>
<feature type="region of interest" description="Disordered" evidence="4">
    <location>
        <begin position="1"/>
        <end position="35"/>
    </location>
</feature>
<comment type="cofactor">
    <cofactor evidence="1">
        <name>L-ascorbate</name>
        <dbReference type="ChEBI" id="CHEBI:38290"/>
    </cofactor>
</comment>
<dbReference type="PANTHER" id="PTHR14650:SF1">
    <property type="entry name" value="2-OXOGLUTARATE AND IRON-DEPENDENT OXYGENASE DOMAIN-CONTAINING PROTEIN 3"/>
    <property type="match status" value="1"/>
</dbReference>
<name>A0AAR5PZI7_DENPD</name>
<evidence type="ECO:0000313" key="7">
    <source>
        <dbReference type="EnsemblMetazoa" id="XP_019766231.1"/>
    </source>
</evidence>
<keyword evidence="5" id="KW-0472">Membrane</keyword>
<proteinExistence type="predicted"/>
<dbReference type="InterPro" id="IPR044862">
    <property type="entry name" value="Pro_4_hyd_alph_FE2OG_OXY"/>
</dbReference>
<feature type="transmembrane region" description="Helical" evidence="5">
    <location>
        <begin position="50"/>
        <end position="68"/>
    </location>
</feature>
<dbReference type="Gene3D" id="2.60.120.620">
    <property type="entry name" value="q2cbj1_9rhob like domain"/>
    <property type="match status" value="1"/>
</dbReference>
<evidence type="ECO:0000256" key="1">
    <source>
        <dbReference type="ARBA" id="ARBA00001961"/>
    </source>
</evidence>
<dbReference type="EnsemblMetazoa" id="XM_019910672.1">
    <property type="protein sequence ID" value="XP_019766231.1"/>
    <property type="gene ID" value="LOC109541741"/>
</dbReference>
<dbReference type="Proteomes" id="UP000019118">
    <property type="component" value="Unassembled WGS sequence"/>
</dbReference>